<evidence type="ECO:0000256" key="6">
    <source>
        <dbReference type="SAM" id="MobiDB-lite"/>
    </source>
</evidence>
<protein>
    <recommendedName>
        <fullName evidence="5">Inner membrane-spanning protein YciB</fullName>
    </recommendedName>
</protein>
<dbReference type="GO" id="GO:0005886">
    <property type="term" value="C:plasma membrane"/>
    <property type="evidence" value="ECO:0007669"/>
    <property type="project" value="UniProtKB-SubCell"/>
</dbReference>
<name>A0A3T0E5Y5_9PROT</name>
<dbReference type="Proteomes" id="UP000286954">
    <property type="component" value="Chromosome"/>
</dbReference>
<dbReference type="HAMAP" id="MF_00189">
    <property type="entry name" value="YciB"/>
    <property type="match status" value="1"/>
</dbReference>
<comment type="subcellular location">
    <subcellularLocation>
        <location evidence="5">Cell inner membrane</location>
        <topology evidence="5">Multi-pass membrane protein</topology>
    </subcellularLocation>
</comment>
<feature type="transmembrane region" description="Helical" evidence="5">
    <location>
        <begin position="40"/>
        <end position="60"/>
    </location>
</feature>
<organism evidence="7 8">
    <name type="scientific">Glycocaulis alkaliphilus</name>
    <dbReference type="NCBI Taxonomy" id="1434191"/>
    <lineage>
        <taxon>Bacteria</taxon>
        <taxon>Pseudomonadati</taxon>
        <taxon>Pseudomonadota</taxon>
        <taxon>Alphaproteobacteria</taxon>
        <taxon>Maricaulales</taxon>
        <taxon>Maricaulaceae</taxon>
        <taxon>Glycocaulis</taxon>
    </lineage>
</organism>
<dbReference type="KEGG" id="gak:X907_0169"/>
<dbReference type="PANTHER" id="PTHR36917">
    <property type="entry name" value="INTRACELLULAR SEPTATION PROTEIN A-RELATED"/>
    <property type="match status" value="1"/>
</dbReference>
<keyword evidence="1 5" id="KW-1003">Cell membrane</keyword>
<evidence type="ECO:0000313" key="8">
    <source>
        <dbReference type="Proteomes" id="UP000286954"/>
    </source>
</evidence>
<dbReference type="OrthoDB" id="9788219at2"/>
<gene>
    <name evidence="5" type="primary">yciB</name>
    <name evidence="7" type="ORF">X907_0169</name>
</gene>
<evidence type="ECO:0000256" key="1">
    <source>
        <dbReference type="ARBA" id="ARBA00022475"/>
    </source>
</evidence>
<dbReference type="InterPro" id="IPR006008">
    <property type="entry name" value="YciB"/>
</dbReference>
<feature type="transmembrane region" description="Helical" evidence="5">
    <location>
        <begin position="133"/>
        <end position="158"/>
    </location>
</feature>
<evidence type="ECO:0000256" key="2">
    <source>
        <dbReference type="ARBA" id="ARBA00022692"/>
    </source>
</evidence>
<proteinExistence type="inferred from homology"/>
<evidence type="ECO:0000256" key="3">
    <source>
        <dbReference type="ARBA" id="ARBA00022989"/>
    </source>
</evidence>
<feature type="compositionally biased region" description="Acidic residues" evidence="6">
    <location>
        <begin position="212"/>
        <end position="226"/>
    </location>
</feature>
<dbReference type="AlphaFoldDB" id="A0A3T0E5Y5"/>
<feature type="transmembrane region" description="Helical" evidence="5">
    <location>
        <begin position="178"/>
        <end position="198"/>
    </location>
</feature>
<keyword evidence="4 5" id="KW-0472">Membrane</keyword>
<dbReference type="EMBL" id="CP018911">
    <property type="protein sequence ID" value="AZU02719.1"/>
    <property type="molecule type" value="Genomic_DNA"/>
</dbReference>
<dbReference type="Pfam" id="PF04279">
    <property type="entry name" value="IspA"/>
    <property type="match status" value="1"/>
</dbReference>
<dbReference type="PANTHER" id="PTHR36917:SF1">
    <property type="entry name" value="INNER MEMBRANE-SPANNING PROTEIN YCIB"/>
    <property type="match status" value="1"/>
</dbReference>
<keyword evidence="2 5" id="KW-0812">Transmembrane</keyword>
<feature type="transmembrane region" description="Helical" evidence="5">
    <location>
        <begin position="98"/>
        <end position="121"/>
    </location>
</feature>
<feature type="region of interest" description="Disordered" evidence="6">
    <location>
        <begin position="210"/>
        <end position="244"/>
    </location>
</feature>
<keyword evidence="8" id="KW-1185">Reference proteome</keyword>
<evidence type="ECO:0000256" key="4">
    <source>
        <dbReference type="ARBA" id="ARBA00023136"/>
    </source>
</evidence>
<comment type="function">
    <text evidence="5">Plays a role in cell envelope biogenesis, maintenance of cell envelope integrity and membrane homeostasis.</text>
</comment>
<keyword evidence="5" id="KW-0997">Cell inner membrane</keyword>
<keyword evidence="3 5" id="KW-1133">Transmembrane helix</keyword>
<reference evidence="7 8" key="1">
    <citation type="submission" date="2016-12" db="EMBL/GenBank/DDBJ databases">
        <title>The genome of dimorphic prosthecate Glycocaulis alkaliphilus 6b-8t, isolated from crude oil dictates its adaptability in petroleum environments.</title>
        <authorList>
            <person name="Wu X.-L."/>
            <person name="Geng S."/>
        </authorList>
    </citation>
    <scope>NUCLEOTIDE SEQUENCE [LARGE SCALE GENOMIC DNA]</scope>
    <source>
        <strain evidence="7 8">6B-8</strain>
    </source>
</reference>
<evidence type="ECO:0000313" key="7">
    <source>
        <dbReference type="EMBL" id="AZU02719.1"/>
    </source>
</evidence>
<accession>A0A3T0E5Y5</accession>
<sequence length="244" mass="27316">MSTNGKTLSQGSRLLVDVGPAAVFMISYNIANRVLDEGAIYWSTGLFMAATAIALAYAAISQKRFPPMLIVTFVIVTLFGAMTIYLQDPIFIFIKPTIINLLFAFTILFSFAFGFNVWKALFSSVFEMPERIWTILAIRWALFFIFLAAVNEVLWRHITDSVVVDSARMFDWLELSEAFWVNFRLLGTYPIFAVFVALNIPITLKWARAPGEGEDEEGGEREETGEEIPQGETAGSEPDATPAR</sequence>
<dbReference type="RefSeq" id="WP_127565177.1">
    <property type="nucleotide sequence ID" value="NZ_BMFB01000004.1"/>
</dbReference>
<feature type="transmembrane region" description="Helical" evidence="5">
    <location>
        <begin position="67"/>
        <end position="86"/>
    </location>
</feature>
<evidence type="ECO:0000256" key="5">
    <source>
        <dbReference type="HAMAP-Rule" id="MF_00189"/>
    </source>
</evidence>
<comment type="similarity">
    <text evidence="5">Belongs to the YciB family.</text>
</comment>